<dbReference type="EMBL" id="JBHSKP010000106">
    <property type="protein sequence ID" value="MFC5157097.1"/>
    <property type="molecule type" value="Genomic_DNA"/>
</dbReference>
<dbReference type="Gene3D" id="3.30.559.10">
    <property type="entry name" value="Chloramphenicol acetyltransferase-like domain"/>
    <property type="match status" value="1"/>
</dbReference>
<proteinExistence type="predicted"/>
<gene>
    <name evidence="1" type="ORF">ACFPRH_35835</name>
</gene>
<dbReference type="SUPFAM" id="SSF52777">
    <property type="entry name" value="CoA-dependent acyltransferases"/>
    <property type="match status" value="1"/>
</dbReference>
<feature type="non-terminal residue" evidence="1">
    <location>
        <position position="70"/>
    </location>
</feature>
<keyword evidence="2" id="KW-1185">Reference proteome</keyword>
<evidence type="ECO:0000313" key="1">
    <source>
        <dbReference type="EMBL" id="MFC5157097.1"/>
    </source>
</evidence>
<evidence type="ECO:0008006" key="3">
    <source>
        <dbReference type="Google" id="ProtNLM"/>
    </source>
</evidence>
<sequence length="70" mass="7741">MQQGFQDILPLSPLQEGLLFHAVYDVEGPDVYVVQLVFGLEGRVDAGRLRGAAEALLVRYPQVGARFVVR</sequence>
<dbReference type="RefSeq" id="WP_344486912.1">
    <property type="nucleotide sequence ID" value="NZ_BAAASB010000068.1"/>
</dbReference>
<organism evidence="1 2">
    <name type="scientific">Streptomyces amakusaensis</name>
    <dbReference type="NCBI Taxonomy" id="67271"/>
    <lineage>
        <taxon>Bacteria</taxon>
        <taxon>Bacillati</taxon>
        <taxon>Actinomycetota</taxon>
        <taxon>Actinomycetes</taxon>
        <taxon>Kitasatosporales</taxon>
        <taxon>Streptomycetaceae</taxon>
        <taxon>Streptomyces</taxon>
    </lineage>
</organism>
<comment type="caution">
    <text evidence="1">The sequence shown here is derived from an EMBL/GenBank/DDBJ whole genome shotgun (WGS) entry which is preliminary data.</text>
</comment>
<name>A0ABW0AW63_9ACTN</name>
<protein>
    <recommendedName>
        <fullName evidence="3">Condensation domain-containing protein</fullName>
    </recommendedName>
</protein>
<dbReference type="InterPro" id="IPR023213">
    <property type="entry name" value="CAT-like_dom_sf"/>
</dbReference>
<dbReference type="Proteomes" id="UP001596160">
    <property type="component" value="Unassembled WGS sequence"/>
</dbReference>
<reference evidence="2" key="1">
    <citation type="journal article" date="2019" name="Int. J. Syst. Evol. Microbiol.">
        <title>The Global Catalogue of Microorganisms (GCM) 10K type strain sequencing project: providing services to taxonomists for standard genome sequencing and annotation.</title>
        <authorList>
            <consortium name="The Broad Institute Genomics Platform"/>
            <consortium name="The Broad Institute Genome Sequencing Center for Infectious Disease"/>
            <person name="Wu L."/>
            <person name="Ma J."/>
        </authorList>
    </citation>
    <scope>NUCLEOTIDE SEQUENCE [LARGE SCALE GENOMIC DNA]</scope>
    <source>
        <strain evidence="2">PCU 266</strain>
    </source>
</reference>
<evidence type="ECO:0000313" key="2">
    <source>
        <dbReference type="Proteomes" id="UP001596160"/>
    </source>
</evidence>
<accession>A0ABW0AW63</accession>